<sequence length="142" mass="16023">MCEADLTEIEAYNLCLELVNACKLDPDYLKECLKNATTIDVSKDVVEEVDKIPFDAENDNVLKNTIEAIAEKTGYGREINTPEQRTAVRKKVYNSYAAYFKLEKAKSKTKTYLDFCASVSGTAKDIKVFFHGMMDVVSVETR</sequence>
<dbReference type="AlphaFoldDB" id="C4WVZ1"/>
<protein>
    <submittedName>
        <fullName evidence="1">Uncharacterized protein</fullName>
    </submittedName>
</protein>
<dbReference type="EMBL" id="AK341751">
    <property type="protein sequence ID" value="BAH72061.1"/>
    <property type="molecule type" value="mRNA"/>
</dbReference>
<proteinExistence type="evidence at transcript level"/>
<reference evidence="1" key="1">
    <citation type="submission" date="2009-06" db="EMBL/GenBank/DDBJ databases">
        <title>A full-length cDNA resource of the pea aphid, Acyrthosiphon pisum.</title>
        <authorList>
            <person name="Shigenobu S."/>
            <person name="Nakabachi A."/>
            <person name="Richards S."/>
        </authorList>
    </citation>
    <scope>NUCLEOTIDE SEQUENCE</scope>
    <source>
        <strain evidence="1">LSR1</strain>
        <tissue evidence="1">Whole body</tissue>
    </source>
</reference>
<name>C4WVZ1_ACYPI</name>
<evidence type="ECO:0000313" key="1">
    <source>
        <dbReference type="EMBL" id="BAH72061.1"/>
    </source>
</evidence>
<organism evidence="1">
    <name type="scientific">Acyrthosiphon pisum</name>
    <name type="common">Pea aphid</name>
    <dbReference type="NCBI Taxonomy" id="7029"/>
    <lineage>
        <taxon>Eukaryota</taxon>
        <taxon>Metazoa</taxon>
        <taxon>Ecdysozoa</taxon>
        <taxon>Arthropoda</taxon>
        <taxon>Hexapoda</taxon>
        <taxon>Insecta</taxon>
        <taxon>Pterygota</taxon>
        <taxon>Neoptera</taxon>
        <taxon>Paraneoptera</taxon>
        <taxon>Hemiptera</taxon>
        <taxon>Sternorrhyncha</taxon>
        <taxon>Aphidomorpha</taxon>
        <taxon>Aphidoidea</taxon>
        <taxon>Aphididae</taxon>
        <taxon>Macrosiphini</taxon>
        <taxon>Acyrthosiphon</taxon>
    </lineage>
</organism>
<accession>C4WVZ1</accession>